<evidence type="ECO:0000313" key="3">
    <source>
        <dbReference type="Proteomes" id="UP000013523"/>
    </source>
</evidence>
<dbReference type="AlphaFoldDB" id="R4KG87"/>
<evidence type="ECO:0000259" key="1">
    <source>
        <dbReference type="Pfam" id="PF13380"/>
    </source>
</evidence>
<gene>
    <name evidence="2" type="ORF">Clopa_4830</name>
</gene>
<dbReference type="HOGENOM" id="CLU_112567_1_2_9"/>
<accession>R4KG87</accession>
<sequence>MKAEELMKYKNWVVVGDVSNSIKYAYKILQELKQKGYNASGVNPRGKSEDVYINLKDVNYKIDVVDLCINPVMGIGMLKEVRDLNIDKILIQPGAGSNEILDYCRKNGIAAIEGCALVELSRKLNN</sequence>
<organism evidence="2 3">
    <name type="scientific">Clostridium pasteurianum BC1</name>
    <dbReference type="NCBI Taxonomy" id="86416"/>
    <lineage>
        <taxon>Bacteria</taxon>
        <taxon>Bacillati</taxon>
        <taxon>Bacillota</taxon>
        <taxon>Clostridia</taxon>
        <taxon>Eubacteriales</taxon>
        <taxon>Clostridiaceae</taxon>
        <taxon>Clostridium</taxon>
    </lineage>
</organism>
<dbReference type="Proteomes" id="UP000013523">
    <property type="component" value="Chromosome"/>
</dbReference>
<feature type="domain" description="CoA-binding" evidence="1">
    <location>
        <begin position="10"/>
        <end position="120"/>
    </location>
</feature>
<dbReference type="PANTHER" id="PTHR33303:SF2">
    <property type="entry name" value="COA-BINDING DOMAIN-CONTAINING PROTEIN"/>
    <property type="match status" value="1"/>
</dbReference>
<dbReference type="SUPFAM" id="SSF51735">
    <property type="entry name" value="NAD(P)-binding Rossmann-fold domains"/>
    <property type="match status" value="1"/>
</dbReference>
<proteinExistence type="predicted"/>
<dbReference type="OrthoDB" id="9804695at2"/>
<dbReference type="KEGG" id="cpas:Clopa_4830"/>
<dbReference type="PANTHER" id="PTHR33303">
    <property type="entry name" value="CYTOPLASMIC PROTEIN-RELATED"/>
    <property type="match status" value="1"/>
</dbReference>
<dbReference type="RefSeq" id="WP_015617775.1">
    <property type="nucleotide sequence ID" value="NC_021182.1"/>
</dbReference>
<name>R4KG87_CLOPA</name>
<reference evidence="2 3" key="1">
    <citation type="submission" date="2012-01" db="EMBL/GenBank/DDBJ databases">
        <title>Complete sequence of chromosome of Clostridium pasteurianum BC1.</title>
        <authorList>
            <consortium name="US DOE Joint Genome Institute"/>
            <person name="Lucas S."/>
            <person name="Han J."/>
            <person name="Lapidus A."/>
            <person name="Cheng J.-F."/>
            <person name="Goodwin L."/>
            <person name="Pitluck S."/>
            <person name="Peters L."/>
            <person name="Mikhailova N."/>
            <person name="Teshima H."/>
            <person name="Detter J.C."/>
            <person name="Han C."/>
            <person name="Tapia R."/>
            <person name="Land M."/>
            <person name="Hauser L."/>
            <person name="Kyrpides N."/>
            <person name="Ivanova N."/>
            <person name="Pagani I."/>
            <person name="Dunn J."/>
            <person name="Taghavi S."/>
            <person name="Francis A."/>
            <person name="van der Lelie D."/>
            <person name="Woyke T."/>
        </authorList>
    </citation>
    <scope>NUCLEOTIDE SEQUENCE [LARGE SCALE GENOMIC DNA]</scope>
    <source>
        <strain evidence="2 3">BC1</strain>
    </source>
</reference>
<dbReference type="Gene3D" id="3.40.50.720">
    <property type="entry name" value="NAD(P)-binding Rossmann-like Domain"/>
    <property type="match status" value="1"/>
</dbReference>
<keyword evidence="3" id="KW-1185">Reference proteome</keyword>
<dbReference type="InterPro" id="IPR003781">
    <property type="entry name" value="CoA-bd"/>
</dbReference>
<dbReference type="PATRIC" id="fig|86416.3.peg.4819"/>
<dbReference type="STRING" id="86416.Clopa_4830"/>
<dbReference type="Pfam" id="PF13380">
    <property type="entry name" value="CoA_binding_2"/>
    <property type="match status" value="1"/>
</dbReference>
<dbReference type="eggNOG" id="COG1832">
    <property type="taxonomic scope" value="Bacteria"/>
</dbReference>
<protein>
    <submittedName>
        <fullName evidence="2">Putative CoA-binding protein</fullName>
    </submittedName>
</protein>
<dbReference type="EMBL" id="CP003261">
    <property type="protein sequence ID" value="AGK99509.1"/>
    <property type="molecule type" value="Genomic_DNA"/>
</dbReference>
<dbReference type="InterPro" id="IPR036291">
    <property type="entry name" value="NAD(P)-bd_dom_sf"/>
</dbReference>
<evidence type="ECO:0000313" key="2">
    <source>
        <dbReference type="EMBL" id="AGK99509.1"/>
    </source>
</evidence>